<sequence length="108" mass="10877">MNDPETLLSGWVAALERELDLPAGTVDIQSVLDLTREVAHHVARPAGPVAAYAAGYARALADVAARAAAAVSEAPVPEAAPLTAGASDAVERAAALARAWEPDAAGTP</sequence>
<dbReference type="AlphaFoldDB" id="A0A4P6F6C8"/>
<dbReference type="Proteomes" id="UP000292118">
    <property type="component" value="Chromosome"/>
</dbReference>
<dbReference type="InterPro" id="IPR045598">
    <property type="entry name" value="DUF6457"/>
</dbReference>
<gene>
    <name evidence="2" type="ORF">ET471_13895</name>
</gene>
<name>A0A4P6F6C8_9MICO</name>
<evidence type="ECO:0000313" key="2">
    <source>
        <dbReference type="EMBL" id="QAY70985.1"/>
    </source>
</evidence>
<dbReference type="KEGG" id="xya:ET471_13895"/>
<proteinExistence type="predicted"/>
<dbReference type="Pfam" id="PF20058">
    <property type="entry name" value="DUF6457"/>
    <property type="match status" value="1"/>
</dbReference>
<dbReference type="EMBL" id="CP035493">
    <property type="protein sequence ID" value="QAY70985.1"/>
    <property type="molecule type" value="Genomic_DNA"/>
</dbReference>
<reference evidence="2 3" key="1">
    <citation type="submission" date="2019-01" db="EMBL/GenBank/DDBJ databases">
        <title>Genome sequencing of strain FW10M-9.</title>
        <authorList>
            <person name="Heo J."/>
            <person name="Kim S.-J."/>
            <person name="Kim J.-S."/>
            <person name="Hong S.-B."/>
            <person name="Kwon S.-W."/>
        </authorList>
    </citation>
    <scope>NUCLEOTIDE SEQUENCE [LARGE SCALE GENOMIC DNA]</scope>
    <source>
        <strain evidence="2 3">FW10M-9</strain>
    </source>
</reference>
<feature type="domain" description="DUF6457" evidence="1">
    <location>
        <begin position="4"/>
        <end position="103"/>
    </location>
</feature>
<accession>A0A4P6F6C8</accession>
<evidence type="ECO:0000313" key="3">
    <source>
        <dbReference type="Proteomes" id="UP000292118"/>
    </source>
</evidence>
<organism evidence="2 3">
    <name type="scientific">Xylanimonas protaetiae</name>
    <dbReference type="NCBI Taxonomy" id="2509457"/>
    <lineage>
        <taxon>Bacteria</taxon>
        <taxon>Bacillati</taxon>
        <taxon>Actinomycetota</taxon>
        <taxon>Actinomycetes</taxon>
        <taxon>Micrococcales</taxon>
        <taxon>Promicromonosporaceae</taxon>
        <taxon>Xylanimonas</taxon>
    </lineage>
</organism>
<evidence type="ECO:0000259" key="1">
    <source>
        <dbReference type="Pfam" id="PF20058"/>
    </source>
</evidence>
<protein>
    <submittedName>
        <fullName evidence="2">Molybdopterin-guanine dinucleotide biosynthesis protein</fullName>
    </submittedName>
</protein>
<dbReference type="OrthoDB" id="4408226at2"/>
<dbReference type="RefSeq" id="WP_129189249.1">
    <property type="nucleotide sequence ID" value="NZ_CP035493.1"/>
</dbReference>
<keyword evidence="3" id="KW-1185">Reference proteome</keyword>